<feature type="compositionally biased region" description="Basic and acidic residues" evidence="6">
    <location>
        <begin position="388"/>
        <end position="425"/>
    </location>
</feature>
<feature type="region of interest" description="Disordered" evidence="6">
    <location>
        <begin position="3741"/>
        <end position="3766"/>
    </location>
</feature>
<feature type="compositionally biased region" description="Polar residues" evidence="6">
    <location>
        <begin position="1422"/>
        <end position="1440"/>
    </location>
</feature>
<dbReference type="InterPro" id="IPR048385">
    <property type="entry name" value="Med15_central"/>
</dbReference>
<feature type="region of interest" description="Disordered" evidence="6">
    <location>
        <begin position="789"/>
        <end position="970"/>
    </location>
</feature>
<feature type="compositionally biased region" description="Basic residues" evidence="6">
    <location>
        <begin position="1601"/>
        <end position="1610"/>
    </location>
</feature>
<feature type="region of interest" description="Disordered" evidence="6">
    <location>
        <begin position="1576"/>
        <end position="1613"/>
    </location>
</feature>
<dbReference type="PROSITE" id="PS00028">
    <property type="entry name" value="ZINC_FINGER_C2H2_1"/>
    <property type="match status" value="6"/>
</dbReference>
<dbReference type="SMART" id="SM00355">
    <property type="entry name" value="ZnF_C2H2"/>
    <property type="match status" value="28"/>
</dbReference>
<proteinExistence type="predicted"/>
<feature type="region of interest" description="Disordered" evidence="6">
    <location>
        <begin position="1672"/>
        <end position="1709"/>
    </location>
</feature>
<dbReference type="Gene3D" id="3.30.160.60">
    <property type="entry name" value="Classic Zinc Finger"/>
    <property type="match status" value="6"/>
</dbReference>
<feature type="compositionally biased region" description="Polar residues" evidence="6">
    <location>
        <begin position="1842"/>
        <end position="1852"/>
    </location>
</feature>
<feature type="region of interest" description="Disordered" evidence="6">
    <location>
        <begin position="2478"/>
        <end position="2499"/>
    </location>
</feature>
<feature type="compositionally biased region" description="Basic and acidic residues" evidence="6">
    <location>
        <begin position="1283"/>
        <end position="1306"/>
    </location>
</feature>
<feature type="compositionally biased region" description="Basic and acidic residues" evidence="6">
    <location>
        <begin position="114"/>
        <end position="125"/>
    </location>
</feature>
<evidence type="ECO:0000256" key="5">
    <source>
        <dbReference type="PROSITE-ProRule" id="PRU00042"/>
    </source>
</evidence>
<feature type="compositionally biased region" description="Polar residues" evidence="6">
    <location>
        <begin position="1489"/>
        <end position="1503"/>
    </location>
</feature>
<feature type="compositionally biased region" description="Polar residues" evidence="6">
    <location>
        <begin position="1576"/>
        <end position="1591"/>
    </location>
</feature>
<feature type="compositionally biased region" description="Polar residues" evidence="6">
    <location>
        <begin position="1271"/>
        <end position="1281"/>
    </location>
</feature>
<evidence type="ECO:0000256" key="1">
    <source>
        <dbReference type="ARBA" id="ARBA00022723"/>
    </source>
</evidence>
<feature type="region of interest" description="Disordered" evidence="6">
    <location>
        <begin position="1001"/>
        <end position="1096"/>
    </location>
</feature>
<dbReference type="Proteomes" id="UP001258017">
    <property type="component" value="Unassembled WGS sequence"/>
</dbReference>
<feature type="region of interest" description="Disordered" evidence="6">
    <location>
        <begin position="388"/>
        <end position="434"/>
    </location>
</feature>
<feature type="compositionally biased region" description="Low complexity" evidence="6">
    <location>
        <begin position="879"/>
        <end position="892"/>
    </location>
</feature>
<dbReference type="PANTHER" id="PTHR24379">
    <property type="entry name" value="KRAB AND ZINC FINGER DOMAIN-CONTAINING"/>
    <property type="match status" value="1"/>
</dbReference>
<feature type="compositionally biased region" description="Basic and acidic residues" evidence="6">
    <location>
        <begin position="943"/>
        <end position="953"/>
    </location>
</feature>
<sequence length="4569" mass="516672">MDGKLKSNTGKMDEYDKKFAEMQKYIPFLEAMIERLQNVKDKSREIQLQKMQSLHGILSNSKRKLKIETLQRCEDVLQKLHNKVEKFQGNAPGLHVPNKKSGDSSQSVASLCDSESRNKKGKESSQIEVITIHQTVEETPASPSPPVSPETIPQTAPIIIPTERSVDSILEICDKHANSNEAELLNSIKPIVIPTERTCDISRQSPSLKTIAREDNDELACSEWDMLEESEVQSTKGRSCWKPVVSSSQDVSNAAKLVGNSLPQKINDAQMPIKSRHIATVPVPSLGGSRRLSSVLEKNLLTGLHLDTINSNSRADSPVNVPEVRLKSPDPDILFPKPKNISPRAKDGFSTSKPNSKSVMPLLVSPPPVSTEPPLSIEDLAELLNEEGDAKNDKKDNQLQDNADLKRSGLEKSGEDTPSKKDNSKKTSSNIDLNTSKQLLLSQDDIDRESDRRWEEVDKHIVKLTTRKCLPNVVQTTSNTKSETPKSNELKSPLAHQHNFPLNVEKSIDHRHQSSSPSFKPESRYADNYERHPRQLRDNMNDKILNAHSRLHDEEVGGLHASHGGPVIADDRNAMLYQRRVQTTSTGDIPRIDHAGQQEHFNRQPINQSLWPPSHPSSSTNDFCNSQWTPPSNYSGMGSNSIQGMPMPNTMYQHSMGMHQDTWNSGVPSSTSMDSHQMNDPSIRPNHFNANSMPGIRPLLSSPHPRPQEISLDESVPMNASIMPPLLSPTNFPVASQYRGFHDVPFDRSVDYPIARQSWDQPMNRPNDASYRNDPEMNGNNLNVEGMIGTPSSYSRPSTPCPWSRDRDRCNRGRGREGYYNDRCRGEARNSFNRDGRSRPERLRDMHSDWDNCNRFNNRDNRIAVSDRDPRLRTEHGISNNSNHNRESNSGSVRDPRLTKDKHSNANKFKDNAYQERDPRKRTMSSSIPISALRKSKQKSKSKKSESQRRDSESSSNKLMNEKTLKDKMQSPLESLYGVIDTKGKSSQSYGLQKFKIPKIKRTESSTHSSNTSEEKKADSDKSAFEKDDATAEVTSSSDIPRFEENWDLDDTISETTPSKKEDTLAIEPTNIERDVSSPTTSSVNKGELKFEEPDSITNVSVTSHLENVESMKKDDTEIDGLKLKDGVTQEWIEGLIRKSLEFGEGKKLFEQAKLIQKLGEALEAKKLKKIKKIIASESESSSSDKDEDVEMRKVQFKKKRRVIVSSDSSDEDCLAERLGTLTDLTIKEKDKKELDKDNSTCIENSITTKEGEKTVASDSKEHKDTHNSDDINNSESSTSLKIPEKTELPEFKDDVIKYSETSDNKDEIEEEQHDIEKTQECHEKPDVNEEYVTMEDTSASNEITEDKESGCSKTSKPKTKRRNSLEMLQEDIREMFISEGVVTATGHRMCRVLKENRASTPTIPSTSTLNPTSKKHEPSKSSDTQNVESDNDEQASNTSKSKKLPKLRSNEKSSKSKSKSKKEVQRVTRQRLKVLNFSSDSEEDQPLSLRTTNRDSSSSKNPDVSKEDSEKDQDAEVLRRSKRVLRKETAKEPRILIEKTEVSKVDSSKTMFDSSSDESFGIDVAELAAAVDISLNTEKQSSRNSSQVTSPKDKSNVRNVSKKKSKRKLSALPTIDKTDDVASFTDEESVVSDISMSSSIASGKKVNNNIDKSNNGEELLSDILVGLVSPKKSKDTSQVDKGSDADDDINDSVRVEQGQKKASVKKKKKKCNWQMGILSKKKRKKAVTSIQTESDRSIPEIRDTLEKINIQQDESTVVVETLESPENSVSEKEHTKEVDLSSVSSEHNDTGDKIADSKKSNALNVIDSTNVSNVSISSSVDDIASKGENKKVVPTMDDNKTSTNENFTSISKKNQPEDETQLNLDIKQLIEYAWTGQERYKCLLCHFSGKNIVHHYKLNHPGKEVLISRLQLTEAQTAVEEAKQNNYEETCTRTSEEKSYSFNCRICYFSTEGTQDAAMEAFYEHCTTHTGEYRFQCNNCSYQAVTKTSMRTHYYKVCRKYSSIFNEAITEDQIPQENGIYGYLCSKCNYVQLKRSNLQTHVETWHHNLTDIEIIKINMSTKATDVINPPVSEDMEVNLLPTLKVEECDISSQPLEHQINDEQKDDIQNTFNDCTNAEMKKVQSIPREKDQEISKGKEVDCVTNKDLPNISSKGEELLPGKGSELTVSNNVSDKLSVFVCPPELERKEVEIQLERKKKMQEIVKNFGIKVHKDVSEKGKSIIDTLKDKMKTNLHKEDDQSKDLVSNTNSSELCVSIDSSTTLTSQSNLNTTESCISDDKAVTKENALKSNELHKVEEQDNSVIQNDLILEKANVQDSLIPEKVSNSRIVESEIETSDNETTRESATVYDSDSSSEQSDTEITTDVTTILKETSNITTSSKDPMMTTIQRLAAQLQSTKSRDGCGSDNSAKMQTEKMSMSTSIPKPPNVIPISSIKHLLGKQDKKVQETTKHIGDSINEPKNFIRFRRLSGDMLSMPTQLSENQEDTLSLSGTGSQSDTPGDILHTDTEEECSFLKIENVVSLAPCTDNVESESTIISDIRKAVETSPVKCKGVSLLKKTSPPLILKRINSAAIKQSVVKKSATQESVQLIPVQSLTSTSSIVSSTSHTTNYVPIVPKSKIIHIEHRAGSTSLSNSSDAYAAMLKPAKLSQLYKCMGRDCSFTTDSISLYYQHFTQHNMSSNKKKDSAPSDYQKCAYCYMVLNDWTQMKQHIEEKHAHCRYQCSNCFYRAIAPSYVQIHQAISHPGKHVGILLGKLIKELPTKEEYNRYDYVQPFVCQHECGKIFYIPETFITHLKTKHSAILSIFKCHLCTTTCLKIDQLIIHYKMHGIYKYQCLYCLNGADSFSDMLTHLSIFHCTRLPQILERSLPAQALRNKDVIDQLIIRTLDIKTPTEVMEVKNETGKQVKDLEFSSSTSQSLEEISILDENTNDISEKKVINLFSKSIISEGSSSILKKISNSCKNNSSETIHDSNNDVNLSQCEDKKSELFTLSRNCASNLNRLDRPPVSKNIEKSCSQEENYHISKHILHEPELELLSGMDEDTNAVDPLGLSSTLDCSDEFININLLDNPNFLKSSCDNSNLSISKKSIINESKTDDSDIEILEHIETSKDNNGNKEEKINKKSDESIKKTLDVNTIGNNAEKHLSDITLSTDTSSNSKDTNINSSKTGDKSEKPLTLEDIKDTGFSGHQLYKCGYENCNFSAPTSAILRVHVKECTLGGIDKNLNCTHCGKRFVKIGFLLEHLKLHGLKRFGCSLCKARCTVSYQAMGHMKTKHKVPYSKVVPADPENPSADGLFIVQPIHPSGERRGKKRKMAKTSEKDTEKINVDVEKLSFGPDEIESLPRQAIYNREVQCAVCPYTTKVRTNIIRHLQLHAKDETVPEIGPVNPVPCLDKKERMFDKMVNLASSSHQNGRMGGKPKDSLKDSDESFIPKFVPEHKRYVCSVAECNYLTVDEAMLRYHLKALHSDEQYFRCPHCPQPPPGQEAQNIAIDKMGVHLKMHDTRLYKCSHCNHHHYHRHIIERHLSDKHPEKRPFVKVIRELENTENIQQPTQDEVEEDIPDPDGNHWKCNICEYKCVYKVEMVTHASISHDEKNQFKCTACSFKTSGKVLFEQHITSKHLNDSNADYIMVYQRIKGVNKRYGDSAEQGGQDEPFDTTPLWRRDMPRVRHIRGILLEDEEDSAGTEISMKAVKRKSDTDLVSTKPAKIKHGKSVSLDENKHCKEKSKRSLSCEKIYIEMNNSDDRDKSNTSKSTSASNTNKALENTASKENLSIELNDFNDSDVGRFGPYGKPVGNMYFCTLCDQYKTKYKHDMRDHLYRELNYARWHCKDCGFLSVNRNALLKHFNKHHNGERPDHVPLSPDNAIEKWVGTLLKRQTDIMKGLILKQDNKDSKILQSNTTDAILLEPTKNKTSLTKTDCNIINKDSNKKLHHDVIKASDRNKDIDIYNGDNIDDNEDDSDSCKNLVIAIKDDDESCQEKDEQVSQMDECKDVLTNDTDKPLICKHCKMKFARWRGLKLHVQITHLKRLGFLCPYCDRSTNSEALMRQHIRSKHPGCIEEIINNPAAGGPELSDEFWEKEYGIVSPKKRSRKRRRKASDVFMKDKIDSISHEVQEKCNQCGFTAMSYAGLKAHMRVHASKNVFKCQHCTYSSSIKAELREHWELSHPHLPFQIKTTSIQDTEHTSGNIKEHKYKKDSEDHDIKEEYYTNDNRSKEKVKYSCYYCKVQSSSLDALQKHWSSSHQTPMDSDESEEVKADLPFKYKEIRKSTSYVNILEDSDEKKVDVSGNITLQNVNNCKFKQGWICQWCSELCHSENAMKAHQNMFHSHLPFHFKKEDGEEVHKEYVCPICSFTTVFVNDMRKHASKHINLFKCKHCDKTFSNPSQVETHNDKEHPKLKLKIESITNYKELLENIMTRATGCSMNKKELEGETKQDKKLLKTKVKIRAVARKSTAMPTIRVRNTTSKVKAVARKSTHPLPRYPPGTSFCTNNYKTEDDRDAIKHKQFSFYGIPSSPVNLGQLSTYMVVGGHRMKVNCTTLAQLININPQVKLKDIKYDMKYISVFSTREK</sequence>
<feature type="region of interest" description="Disordered" evidence="6">
    <location>
        <begin position="1763"/>
        <end position="1796"/>
    </location>
</feature>
<feature type="compositionally biased region" description="Basic and acidic residues" evidence="6">
    <location>
        <begin position="1770"/>
        <end position="1780"/>
    </location>
</feature>
<dbReference type="InterPro" id="IPR013087">
    <property type="entry name" value="Znf_C2H2_type"/>
</dbReference>
<feature type="compositionally biased region" description="Low complexity" evidence="6">
    <location>
        <begin position="3148"/>
        <end position="3167"/>
    </location>
</feature>
<feature type="compositionally biased region" description="Polar residues" evidence="6">
    <location>
        <begin position="1549"/>
        <end position="1558"/>
    </location>
</feature>
<dbReference type="EMBL" id="JAIFRP010000021">
    <property type="protein sequence ID" value="KAK2585474.1"/>
    <property type="molecule type" value="Genomic_DNA"/>
</dbReference>
<protein>
    <recommendedName>
        <fullName evidence="7">C2H2-type domain-containing protein</fullName>
    </recommendedName>
</protein>
<dbReference type="GO" id="GO:0008270">
    <property type="term" value="F:zinc ion binding"/>
    <property type="evidence" value="ECO:0007669"/>
    <property type="project" value="UniProtKB-KW"/>
</dbReference>
<organism evidence="8 9">
    <name type="scientific">Odynerus spinipes</name>
    <dbReference type="NCBI Taxonomy" id="1348599"/>
    <lineage>
        <taxon>Eukaryota</taxon>
        <taxon>Metazoa</taxon>
        <taxon>Ecdysozoa</taxon>
        <taxon>Arthropoda</taxon>
        <taxon>Hexapoda</taxon>
        <taxon>Insecta</taxon>
        <taxon>Pterygota</taxon>
        <taxon>Neoptera</taxon>
        <taxon>Endopterygota</taxon>
        <taxon>Hymenoptera</taxon>
        <taxon>Apocrita</taxon>
        <taxon>Aculeata</taxon>
        <taxon>Vespoidea</taxon>
        <taxon>Vespidae</taxon>
        <taxon>Eumeninae</taxon>
        <taxon>Odynerus</taxon>
    </lineage>
</organism>
<feature type="domain" description="C2H2-type" evidence="7">
    <location>
        <begin position="3506"/>
        <end position="3534"/>
    </location>
</feature>
<evidence type="ECO:0000256" key="2">
    <source>
        <dbReference type="ARBA" id="ARBA00022737"/>
    </source>
</evidence>
<feature type="compositionally biased region" description="Low complexity" evidence="6">
    <location>
        <begin position="1632"/>
        <end position="1643"/>
    </location>
</feature>
<evidence type="ECO:0000259" key="7">
    <source>
        <dbReference type="PROSITE" id="PS50157"/>
    </source>
</evidence>
<feature type="domain" description="C2H2-type" evidence="7">
    <location>
        <begin position="3827"/>
        <end position="3855"/>
    </location>
</feature>
<feature type="compositionally biased region" description="Basic and acidic residues" evidence="6">
    <location>
        <begin position="1315"/>
        <end position="1328"/>
    </location>
</feature>
<feature type="domain" description="C2H2-type" evidence="7">
    <location>
        <begin position="4371"/>
        <end position="4399"/>
    </location>
</feature>
<reference evidence="8" key="2">
    <citation type="journal article" date="2023" name="Commun. Biol.">
        <title>Intrasexual cuticular hydrocarbon dimorphism in a wasp sheds light on hydrocarbon biosynthesis genes in Hymenoptera.</title>
        <authorList>
            <person name="Moris V.C."/>
            <person name="Podsiadlowski L."/>
            <person name="Martin S."/>
            <person name="Oeyen J.P."/>
            <person name="Donath A."/>
            <person name="Petersen M."/>
            <person name="Wilbrandt J."/>
            <person name="Misof B."/>
            <person name="Liedtke D."/>
            <person name="Thamm M."/>
            <person name="Scheiner R."/>
            <person name="Schmitt T."/>
            <person name="Niehuis O."/>
        </authorList>
    </citation>
    <scope>NUCLEOTIDE SEQUENCE</scope>
    <source>
        <strain evidence="8">GBR_01_08_01A</strain>
    </source>
</reference>
<feature type="region of interest" description="Disordered" evidence="6">
    <location>
        <begin position="1395"/>
        <end position="1558"/>
    </location>
</feature>
<feature type="domain" description="C2H2-type" evidence="7">
    <location>
        <begin position="3225"/>
        <end position="3252"/>
    </location>
</feature>
<feature type="domain" description="C2H2-type" evidence="7">
    <location>
        <begin position="4031"/>
        <end position="4056"/>
    </location>
</feature>
<feature type="domain" description="C2H2-type" evidence="7">
    <location>
        <begin position="2775"/>
        <end position="2800"/>
    </location>
</feature>
<evidence type="ECO:0000313" key="9">
    <source>
        <dbReference type="Proteomes" id="UP001258017"/>
    </source>
</evidence>
<dbReference type="InterPro" id="IPR036236">
    <property type="entry name" value="Znf_C2H2_sf"/>
</dbReference>
<feature type="region of interest" description="Disordered" evidence="6">
    <location>
        <begin position="88"/>
        <end position="126"/>
    </location>
</feature>
<feature type="compositionally biased region" description="Basic and acidic residues" evidence="6">
    <location>
        <begin position="1504"/>
        <end position="1520"/>
    </location>
</feature>
<evidence type="ECO:0000256" key="3">
    <source>
        <dbReference type="ARBA" id="ARBA00022771"/>
    </source>
</evidence>
<comment type="caution">
    <text evidence="8">The sequence shown here is derived from an EMBL/GenBank/DDBJ whole genome shotgun (WGS) entry which is preliminary data.</text>
</comment>
<feature type="compositionally biased region" description="Basic and acidic residues" evidence="6">
    <location>
        <begin position="960"/>
        <end position="969"/>
    </location>
</feature>
<dbReference type="SUPFAM" id="SSF57667">
    <property type="entry name" value="beta-beta-alpha zinc fingers"/>
    <property type="match status" value="2"/>
</dbReference>
<feature type="region of interest" description="Disordered" evidence="6">
    <location>
        <begin position="3148"/>
        <end position="3174"/>
    </location>
</feature>
<feature type="compositionally biased region" description="Basic and acidic residues" evidence="6">
    <location>
        <begin position="804"/>
        <end position="876"/>
    </location>
</feature>
<keyword evidence="3 5" id="KW-0863">Zinc-finger</keyword>
<keyword evidence="9" id="KW-1185">Reference proteome</keyword>
<evidence type="ECO:0000256" key="4">
    <source>
        <dbReference type="ARBA" id="ARBA00022833"/>
    </source>
</evidence>
<dbReference type="Pfam" id="PF21538">
    <property type="entry name" value="Med15_M"/>
    <property type="match status" value="1"/>
</dbReference>
<dbReference type="PROSITE" id="PS50157">
    <property type="entry name" value="ZINC_FINGER_C2H2_2"/>
    <property type="match status" value="8"/>
</dbReference>
<name>A0AAD9RT52_9HYME</name>
<feature type="domain" description="C2H2-type" evidence="7">
    <location>
        <begin position="3441"/>
        <end position="3471"/>
    </location>
</feature>
<feature type="region of interest" description="Disordered" evidence="6">
    <location>
        <begin position="1625"/>
        <end position="1655"/>
    </location>
</feature>
<feature type="region of interest" description="Disordered" evidence="6">
    <location>
        <begin position="474"/>
        <end position="493"/>
    </location>
</feature>
<accession>A0AAD9RT52</accession>
<feature type="compositionally biased region" description="Basic and acidic residues" evidence="6">
    <location>
        <begin position="894"/>
        <end position="921"/>
    </location>
</feature>
<keyword evidence="2" id="KW-0677">Repeat</keyword>
<feature type="compositionally biased region" description="Basic and acidic residues" evidence="6">
    <location>
        <begin position="1673"/>
        <end position="1685"/>
    </location>
</feature>
<feature type="compositionally biased region" description="Basic and acidic residues" evidence="6">
    <location>
        <begin position="1013"/>
        <end position="1030"/>
    </location>
</feature>
<feature type="compositionally biased region" description="Basic and acidic residues" evidence="6">
    <location>
        <begin position="1250"/>
        <end position="1270"/>
    </location>
</feature>
<feature type="compositionally biased region" description="Basic and acidic residues" evidence="6">
    <location>
        <begin position="1787"/>
        <end position="1796"/>
    </location>
</feature>
<keyword evidence="1" id="KW-0479">Metal-binding</keyword>
<feature type="region of interest" description="Disordered" evidence="6">
    <location>
        <begin position="309"/>
        <end position="374"/>
    </location>
</feature>
<feature type="domain" description="C2H2-type" evidence="7">
    <location>
        <begin position="4115"/>
        <end position="4142"/>
    </location>
</feature>
<feature type="compositionally biased region" description="Polar residues" evidence="6">
    <location>
        <begin position="1240"/>
        <end position="1249"/>
    </location>
</feature>
<evidence type="ECO:0000256" key="6">
    <source>
        <dbReference type="SAM" id="MobiDB-lite"/>
    </source>
</evidence>
<feature type="compositionally biased region" description="Low complexity" evidence="6">
    <location>
        <begin position="3750"/>
        <end position="3762"/>
    </location>
</feature>
<feature type="compositionally biased region" description="Polar residues" evidence="6">
    <location>
        <begin position="1399"/>
        <end position="1413"/>
    </location>
</feature>
<gene>
    <name evidence="8" type="ORF">KPH14_010131</name>
</gene>
<dbReference type="PANTHER" id="PTHR24379:SF121">
    <property type="entry name" value="C2H2-TYPE DOMAIN-CONTAINING PROTEIN"/>
    <property type="match status" value="1"/>
</dbReference>
<evidence type="ECO:0000313" key="8">
    <source>
        <dbReference type="EMBL" id="KAK2585474.1"/>
    </source>
</evidence>
<feature type="region of interest" description="Disordered" evidence="6">
    <location>
        <begin position="2330"/>
        <end position="2362"/>
    </location>
</feature>
<reference evidence="8" key="1">
    <citation type="submission" date="2021-08" db="EMBL/GenBank/DDBJ databases">
        <authorList>
            <person name="Misof B."/>
            <person name="Oliver O."/>
            <person name="Podsiadlowski L."/>
            <person name="Donath A."/>
            <person name="Peters R."/>
            <person name="Mayer C."/>
            <person name="Rust J."/>
            <person name="Gunkel S."/>
            <person name="Lesny P."/>
            <person name="Martin S."/>
            <person name="Oeyen J.P."/>
            <person name="Petersen M."/>
            <person name="Panagiotis P."/>
            <person name="Wilbrandt J."/>
            <person name="Tanja T."/>
        </authorList>
    </citation>
    <scope>NUCLEOTIDE SEQUENCE</scope>
    <source>
        <strain evidence="8">GBR_01_08_01A</strain>
        <tissue evidence="8">Thorax + abdomen</tissue>
    </source>
</reference>
<feature type="compositionally biased region" description="Basic and acidic residues" evidence="6">
    <location>
        <begin position="1527"/>
        <end position="1548"/>
    </location>
</feature>
<feature type="region of interest" description="Disordered" evidence="6">
    <location>
        <begin position="1233"/>
        <end position="1367"/>
    </location>
</feature>
<feature type="region of interest" description="Disordered" evidence="6">
    <location>
        <begin position="1833"/>
        <end position="1852"/>
    </location>
</feature>
<keyword evidence="4" id="KW-0862">Zinc</keyword>
<feature type="compositionally biased region" description="Low complexity" evidence="6">
    <location>
        <begin position="2350"/>
        <end position="2362"/>
    </location>
</feature>